<dbReference type="Pfam" id="PF00395">
    <property type="entry name" value="SLH"/>
    <property type="match status" value="1"/>
</dbReference>
<dbReference type="EMBL" id="WNZW01000011">
    <property type="protein sequence ID" value="MUG47248.1"/>
    <property type="molecule type" value="Genomic_DNA"/>
</dbReference>
<dbReference type="Proteomes" id="UP000447876">
    <property type="component" value="Unassembled WGS sequence"/>
</dbReference>
<dbReference type="OrthoDB" id="2678541at2"/>
<evidence type="ECO:0000313" key="3">
    <source>
        <dbReference type="EMBL" id="MUG47248.1"/>
    </source>
</evidence>
<feature type="domain" description="SLH" evidence="2">
    <location>
        <begin position="32"/>
        <end position="95"/>
    </location>
</feature>
<comment type="caution">
    <text evidence="3">The sequence shown here is derived from an EMBL/GenBank/DDBJ whole genome shotgun (WGS) entry which is preliminary data.</text>
</comment>
<feature type="chain" id="PRO_5031077979" evidence="1">
    <location>
        <begin position="31"/>
        <end position="213"/>
    </location>
</feature>
<name>A0A7X3CNY4_9BACL</name>
<feature type="signal peptide" evidence="1">
    <location>
        <begin position="1"/>
        <end position="30"/>
    </location>
</feature>
<dbReference type="InterPro" id="IPR001119">
    <property type="entry name" value="SLH_dom"/>
</dbReference>
<keyword evidence="1" id="KW-0732">Signal</keyword>
<dbReference type="PROSITE" id="PS51272">
    <property type="entry name" value="SLH"/>
    <property type="match status" value="1"/>
</dbReference>
<protein>
    <submittedName>
        <fullName evidence="3">S-layer homology domain-containing protein</fullName>
    </submittedName>
</protein>
<proteinExistence type="predicted"/>
<evidence type="ECO:0000256" key="1">
    <source>
        <dbReference type="SAM" id="SignalP"/>
    </source>
</evidence>
<organism evidence="3 4">
    <name type="scientific">Paenibacillus woosongensis</name>
    <dbReference type="NCBI Taxonomy" id="307580"/>
    <lineage>
        <taxon>Bacteria</taxon>
        <taxon>Bacillati</taxon>
        <taxon>Bacillota</taxon>
        <taxon>Bacilli</taxon>
        <taxon>Bacillales</taxon>
        <taxon>Paenibacillaceae</taxon>
        <taxon>Paenibacillus</taxon>
    </lineage>
</organism>
<evidence type="ECO:0000313" key="4">
    <source>
        <dbReference type="Proteomes" id="UP000447876"/>
    </source>
</evidence>
<accession>A0A7X3CNY4</accession>
<evidence type="ECO:0000259" key="2">
    <source>
        <dbReference type="PROSITE" id="PS51272"/>
    </source>
</evidence>
<sequence length="213" mass="23552">MKIRTLIKLIITSAMSLSLLGPALPSALHAAEQISFTDVKKGSWYEETVQWAVSKEMVKGYADGTFKPNQTVSEAEFLAMLLRAFEPELVTSAQQGHWADAYYDRAKQLNYPLIGYKELLSRNQPISREQVAELVTATEGVNFSGDHAIHYVLAFGLATGKDPNIVSVDSYEGKSALTRAEALQFIKNVSEYGIGGLLERPDEKNDPQDLPEL</sequence>
<dbReference type="AlphaFoldDB" id="A0A7X3CNY4"/>
<dbReference type="PANTHER" id="PTHR43308">
    <property type="entry name" value="OUTER MEMBRANE PROTEIN ALPHA-RELATED"/>
    <property type="match status" value="1"/>
</dbReference>
<dbReference type="InterPro" id="IPR051465">
    <property type="entry name" value="Cell_Envelope_Struct_Comp"/>
</dbReference>
<reference evidence="3 4" key="1">
    <citation type="submission" date="2019-11" db="EMBL/GenBank/DDBJ databases">
        <title>Draft genome sequences of five Paenibacillus species of dairy origin.</title>
        <authorList>
            <person name="Olajide A.M."/>
            <person name="Chen S."/>
            <person name="Lapointe G."/>
        </authorList>
    </citation>
    <scope>NUCLEOTIDE SEQUENCE [LARGE SCALE GENOMIC DNA]</scope>
    <source>
        <strain evidence="3 4">12CR55</strain>
    </source>
</reference>
<dbReference type="RefSeq" id="WP_155612628.1">
    <property type="nucleotide sequence ID" value="NZ_WNZW01000011.1"/>
</dbReference>
<dbReference type="PANTHER" id="PTHR43308:SF5">
    <property type="entry name" value="S-LAYER PROTEIN _ PEPTIDOGLYCAN ENDO-BETA-N-ACETYLGLUCOSAMINIDASE"/>
    <property type="match status" value="1"/>
</dbReference>
<gene>
    <name evidence="3" type="ORF">GNP95_20060</name>
</gene>